<dbReference type="Gene3D" id="3.20.20.70">
    <property type="entry name" value="Aldolase class I"/>
    <property type="match status" value="1"/>
</dbReference>
<dbReference type="InterPro" id="IPR004352">
    <property type="entry name" value="GH114_TIM-barrel"/>
</dbReference>
<reference evidence="3" key="1">
    <citation type="submission" date="2022-12" db="EMBL/GenBank/DDBJ databases">
        <authorList>
            <person name="Krivoruchko A.V."/>
            <person name="Elkin A."/>
        </authorList>
    </citation>
    <scope>NUCLEOTIDE SEQUENCE</scope>
    <source>
        <strain evidence="3">IEGM 1391</strain>
    </source>
</reference>
<keyword evidence="4" id="KW-1185">Reference proteome</keyword>
<dbReference type="PANTHER" id="PTHR35273">
    <property type="entry name" value="ALPHA-1,4 POLYGALACTOSAMINIDASE, PUTATIVE (AFU_ORTHOLOGUE AFUA_3G07890)-RELATED"/>
    <property type="match status" value="1"/>
</dbReference>
<sequence length="268" mass="28782">MRTAAAGACLLAAAVALGGCSSDPTQTDPTQTDPVQNERFDYQLGAAYDVPGGLDTVVRDSTAEPLPGALSICYVNGLQTQPGAEWNPDLLLRDAGGELVVDPDWPDEHILDPGTPEKRAAIDAVIGPIIEGCAARGFDAVEIDNLDSWTRFPDSIDEDSVLALARLYADRAHASGIEIAQKNTPDGAGRMRDDVGFDFAVAEECLAYDECGSYTSAYGARVYDIEYTDNLPEPFDRLCARQDRPSVTILRDRGLVSPSNAAYVYEQC</sequence>
<proteinExistence type="predicted"/>
<accession>A0ABT4MJU3</accession>
<evidence type="ECO:0000259" key="2">
    <source>
        <dbReference type="Pfam" id="PF03537"/>
    </source>
</evidence>
<dbReference type="PROSITE" id="PS51257">
    <property type="entry name" value="PROKAR_LIPOPROTEIN"/>
    <property type="match status" value="1"/>
</dbReference>
<keyword evidence="1" id="KW-0732">Signal</keyword>
<feature type="chain" id="PRO_5045132206" evidence="1">
    <location>
        <begin position="19"/>
        <end position="268"/>
    </location>
</feature>
<gene>
    <name evidence="3" type="ORF">O4220_19375</name>
</gene>
<dbReference type="PANTHER" id="PTHR35273:SF2">
    <property type="entry name" value="ALPHA-GALACTOSIDASE"/>
    <property type="match status" value="1"/>
</dbReference>
<protein>
    <submittedName>
        <fullName evidence="3">Endo alpha-1,4 polygalactosaminidase</fullName>
    </submittedName>
</protein>
<evidence type="ECO:0000313" key="3">
    <source>
        <dbReference type="EMBL" id="MCZ4520675.1"/>
    </source>
</evidence>
<feature type="domain" description="Glycoside-hydrolase family GH114 TIM-barrel" evidence="2">
    <location>
        <begin position="40"/>
        <end position="255"/>
    </location>
</feature>
<name>A0ABT4MJU3_9NOCA</name>
<feature type="signal peptide" evidence="1">
    <location>
        <begin position="1"/>
        <end position="18"/>
    </location>
</feature>
<dbReference type="InterPro" id="IPR017853">
    <property type="entry name" value="GH"/>
</dbReference>
<dbReference type="InterPro" id="IPR013785">
    <property type="entry name" value="Aldolase_TIM"/>
</dbReference>
<comment type="caution">
    <text evidence="3">The sequence shown here is derived from an EMBL/GenBank/DDBJ whole genome shotgun (WGS) entry which is preliminary data.</text>
</comment>
<dbReference type="SUPFAM" id="SSF51445">
    <property type="entry name" value="(Trans)glycosidases"/>
    <property type="match status" value="1"/>
</dbReference>
<dbReference type="RefSeq" id="WP_269607106.1">
    <property type="nucleotide sequence ID" value="NZ_JAPWIJ010000008.1"/>
</dbReference>
<evidence type="ECO:0000256" key="1">
    <source>
        <dbReference type="SAM" id="SignalP"/>
    </source>
</evidence>
<dbReference type="Pfam" id="PF03537">
    <property type="entry name" value="Glyco_hydro_114"/>
    <property type="match status" value="1"/>
</dbReference>
<evidence type="ECO:0000313" key="4">
    <source>
        <dbReference type="Proteomes" id="UP001081071"/>
    </source>
</evidence>
<dbReference type="EMBL" id="JAPWIJ010000008">
    <property type="protein sequence ID" value="MCZ4520675.1"/>
    <property type="molecule type" value="Genomic_DNA"/>
</dbReference>
<organism evidence="3 4">
    <name type="scientific">Rhodococcus ruber</name>
    <dbReference type="NCBI Taxonomy" id="1830"/>
    <lineage>
        <taxon>Bacteria</taxon>
        <taxon>Bacillati</taxon>
        <taxon>Actinomycetota</taxon>
        <taxon>Actinomycetes</taxon>
        <taxon>Mycobacteriales</taxon>
        <taxon>Nocardiaceae</taxon>
        <taxon>Rhodococcus</taxon>
    </lineage>
</organism>
<dbReference type="Proteomes" id="UP001081071">
    <property type="component" value="Unassembled WGS sequence"/>
</dbReference>